<evidence type="ECO:0000256" key="7">
    <source>
        <dbReference type="ARBA" id="ARBA00023136"/>
    </source>
</evidence>
<keyword evidence="7 9" id="KW-0472">Membrane</keyword>
<comment type="function">
    <text evidence="9">Vacuolar Fe(2+) uptake transporter.</text>
</comment>
<comment type="caution">
    <text evidence="9">Lacks conserved residue(s) required for the propagation of feature annotation.</text>
</comment>
<evidence type="ECO:0000256" key="1">
    <source>
        <dbReference type="ARBA" id="ARBA00004128"/>
    </source>
</evidence>
<evidence type="ECO:0000256" key="8">
    <source>
        <dbReference type="ARBA" id="ARBA00044464"/>
    </source>
</evidence>
<keyword evidence="3" id="KW-0408">Iron</keyword>
<dbReference type="GO" id="GO:0005774">
    <property type="term" value="C:vacuolar membrane"/>
    <property type="evidence" value="ECO:0007669"/>
    <property type="project" value="UniProtKB-SubCell"/>
</dbReference>
<proteinExistence type="inferred from homology"/>
<comment type="catalytic activity">
    <reaction evidence="8">
        <text>Fe(2+)(in) = Fe(2+)(out)</text>
        <dbReference type="Rhea" id="RHEA:28486"/>
        <dbReference type="ChEBI" id="CHEBI:29033"/>
    </reaction>
    <physiologicalReaction direction="left-to-right" evidence="8">
        <dbReference type="Rhea" id="RHEA:28487"/>
    </physiologicalReaction>
</comment>
<dbReference type="AlphaFoldDB" id="A0A9Q0GT50"/>
<keyword evidence="9" id="KW-0406">Ion transport</keyword>
<evidence type="ECO:0000256" key="3">
    <source>
        <dbReference type="ARBA" id="ARBA00022496"/>
    </source>
</evidence>
<comment type="subcellular location">
    <subcellularLocation>
        <location evidence="1 9">Vacuole membrane</location>
        <topology evidence="1 9">Multi-pass membrane protein</topology>
    </subcellularLocation>
</comment>
<keyword evidence="6 9" id="KW-1133">Transmembrane helix</keyword>
<evidence type="ECO:0000256" key="6">
    <source>
        <dbReference type="ARBA" id="ARBA00022989"/>
    </source>
</evidence>
<evidence type="ECO:0000256" key="4">
    <source>
        <dbReference type="ARBA" id="ARBA00022554"/>
    </source>
</evidence>
<dbReference type="GO" id="GO:0005381">
    <property type="term" value="F:iron ion transmembrane transporter activity"/>
    <property type="evidence" value="ECO:0007669"/>
    <property type="project" value="UniProtKB-UniRule"/>
</dbReference>
<keyword evidence="9" id="KW-0813">Transport</keyword>
<dbReference type="Pfam" id="PF01988">
    <property type="entry name" value="VIT1"/>
    <property type="match status" value="1"/>
</dbReference>
<organism evidence="10 11">
    <name type="scientific">Protea cynaroides</name>
    <dbReference type="NCBI Taxonomy" id="273540"/>
    <lineage>
        <taxon>Eukaryota</taxon>
        <taxon>Viridiplantae</taxon>
        <taxon>Streptophyta</taxon>
        <taxon>Embryophyta</taxon>
        <taxon>Tracheophyta</taxon>
        <taxon>Spermatophyta</taxon>
        <taxon>Magnoliopsida</taxon>
        <taxon>Proteales</taxon>
        <taxon>Proteaceae</taxon>
        <taxon>Protea</taxon>
    </lineage>
</organism>
<sequence>MKRRYELMNQMEEDGEESIVLPPRPLKQEAISTLGFSIGGIIPMLAGAFIHQQLIRIGVVAGVTSIALILSGIGASRMGRLPVLGSTLRVLILSWLAMGASYGFTFFINE</sequence>
<evidence type="ECO:0000256" key="5">
    <source>
        <dbReference type="ARBA" id="ARBA00022692"/>
    </source>
</evidence>
<keyword evidence="5 9" id="KW-0812">Transmembrane</keyword>
<dbReference type="InterPro" id="IPR008217">
    <property type="entry name" value="Ccc1_fam"/>
</dbReference>
<keyword evidence="11" id="KW-1185">Reference proteome</keyword>
<dbReference type="GO" id="GO:0005384">
    <property type="term" value="F:manganese ion transmembrane transporter activity"/>
    <property type="evidence" value="ECO:0007669"/>
    <property type="project" value="InterPro"/>
</dbReference>
<feature type="transmembrane region" description="Helical" evidence="9">
    <location>
        <begin position="88"/>
        <end position="108"/>
    </location>
</feature>
<evidence type="ECO:0000313" key="11">
    <source>
        <dbReference type="Proteomes" id="UP001141806"/>
    </source>
</evidence>
<comment type="similarity">
    <text evidence="2 9">Belongs to the CCC1 family.</text>
</comment>
<dbReference type="GO" id="GO:0030026">
    <property type="term" value="P:intracellular manganese ion homeostasis"/>
    <property type="evidence" value="ECO:0007669"/>
    <property type="project" value="InterPro"/>
</dbReference>
<accession>A0A9Q0GT50</accession>
<dbReference type="PANTHER" id="PTHR31851">
    <property type="entry name" value="FE(2+)/MN(2+) TRANSPORTER PCL1"/>
    <property type="match status" value="1"/>
</dbReference>
<evidence type="ECO:0000256" key="9">
    <source>
        <dbReference type="RuleBase" id="RU369115"/>
    </source>
</evidence>
<protein>
    <recommendedName>
        <fullName evidence="9">Vacuolar iron transporter</fullName>
    </recommendedName>
</protein>
<dbReference type="GO" id="GO:0140315">
    <property type="term" value="F:iron ion sequestering activity"/>
    <property type="evidence" value="ECO:0007669"/>
    <property type="project" value="UniProtKB-UniRule"/>
</dbReference>
<dbReference type="EMBL" id="JAMYWD010000012">
    <property type="protein sequence ID" value="KAJ4951264.1"/>
    <property type="molecule type" value="Genomic_DNA"/>
</dbReference>
<keyword evidence="3" id="KW-0410">Iron transport</keyword>
<comment type="caution">
    <text evidence="10">The sequence shown here is derived from an EMBL/GenBank/DDBJ whole genome shotgun (WGS) entry which is preliminary data.</text>
</comment>
<reference evidence="10" key="1">
    <citation type="journal article" date="2023" name="Plant J.">
        <title>The genome of the king protea, Protea cynaroides.</title>
        <authorList>
            <person name="Chang J."/>
            <person name="Duong T.A."/>
            <person name="Schoeman C."/>
            <person name="Ma X."/>
            <person name="Roodt D."/>
            <person name="Barker N."/>
            <person name="Li Z."/>
            <person name="Van de Peer Y."/>
            <person name="Mizrachi E."/>
        </authorList>
    </citation>
    <scope>NUCLEOTIDE SEQUENCE</scope>
    <source>
        <tissue evidence="10">Young leaves</tissue>
    </source>
</reference>
<name>A0A9Q0GT50_9MAGN</name>
<gene>
    <name evidence="10" type="ORF">NE237_028096</name>
</gene>
<feature type="transmembrane region" description="Helical" evidence="9">
    <location>
        <begin position="57"/>
        <end position="76"/>
    </location>
</feature>
<evidence type="ECO:0000313" key="10">
    <source>
        <dbReference type="EMBL" id="KAJ4951264.1"/>
    </source>
</evidence>
<evidence type="ECO:0000256" key="2">
    <source>
        <dbReference type="ARBA" id="ARBA00007049"/>
    </source>
</evidence>
<dbReference type="Proteomes" id="UP001141806">
    <property type="component" value="Unassembled WGS sequence"/>
</dbReference>
<keyword evidence="4 9" id="KW-0926">Vacuole</keyword>
<dbReference type="OrthoDB" id="73465at2759"/>